<accession>A0A2H0N4M8</accession>
<feature type="domain" description="LytR/CpsA/Psr regulator C-terminal" evidence="4">
    <location>
        <begin position="393"/>
        <end position="484"/>
    </location>
</feature>
<evidence type="ECO:0000256" key="1">
    <source>
        <dbReference type="ARBA" id="ARBA00006068"/>
    </source>
</evidence>
<dbReference type="PANTHER" id="PTHR33392:SF6">
    <property type="entry name" value="POLYISOPRENYL-TEICHOIC ACID--PEPTIDOGLYCAN TEICHOIC ACID TRANSFERASE TAGU"/>
    <property type="match status" value="1"/>
</dbReference>
<organism evidence="5 6">
    <name type="scientific">Candidatus Magasanikbacteria bacterium CG11_big_fil_rev_8_21_14_0_20_39_34</name>
    <dbReference type="NCBI Taxonomy" id="1974653"/>
    <lineage>
        <taxon>Bacteria</taxon>
        <taxon>Candidatus Magasanikiibacteriota</taxon>
    </lineage>
</organism>
<dbReference type="Pfam" id="PF13399">
    <property type="entry name" value="LytR_C"/>
    <property type="match status" value="1"/>
</dbReference>
<keyword evidence="2" id="KW-0812">Transmembrane</keyword>
<keyword evidence="2" id="KW-1133">Transmembrane helix</keyword>
<name>A0A2H0N4M8_9BACT</name>
<dbReference type="Gene3D" id="3.40.630.190">
    <property type="entry name" value="LCP protein"/>
    <property type="match status" value="1"/>
</dbReference>
<dbReference type="Proteomes" id="UP000229600">
    <property type="component" value="Unassembled WGS sequence"/>
</dbReference>
<dbReference type="InterPro" id="IPR050922">
    <property type="entry name" value="LytR/CpsA/Psr_CW_biosynth"/>
</dbReference>
<feature type="domain" description="Cell envelope-related transcriptional attenuator" evidence="3">
    <location>
        <begin position="116"/>
        <end position="275"/>
    </location>
</feature>
<evidence type="ECO:0000259" key="3">
    <source>
        <dbReference type="Pfam" id="PF03816"/>
    </source>
</evidence>
<protein>
    <recommendedName>
        <fullName evidence="7">Cell envelope-related transcriptional attenuator domain-containing protein</fullName>
    </recommendedName>
</protein>
<comment type="similarity">
    <text evidence="1">Belongs to the LytR/CpsA/Psr (LCP) family.</text>
</comment>
<comment type="caution">
    <text evidence="5">The sequence shown here is derived from an EMBL/GenBank/DDBJ whole genome shotgun (WGS) entry which is preliminary data.</text>
</comment>
<evidence type="ECO:0000313" key="5">
    <source>
        <dbReference type="EMBL" id="PIR03852.1"/>
    </source>
</evidence>
<dbReference type="Gene3D" id="3.30.70.2390">
    <property type="match status" value="1"/>
</dbReference>
<dbReference type="EMBL" id="PCWN01000008">
    <property type="protein sequence ID" value="PIR03852.1"/>
    <property type="molecule type" value="Genomic_DNA"/>
</dbReference>
<feature type="transmembrane region" description="Helical" evidence="2">
    <location>
        <begin position="30"/>
        <end position="50"/>
    </location>
</feature>
<evidence type="ECO:0000313" key="6">
    <source>
        <dbReference type="Proteomes" id="UP000229600"/>
    </source>
</evidence>
<dbReference type="NCBIfam" id="TIGR00350">
    <property type="entry name" value="lytR_cpsA_psr"/>
    <property type="match status" value="1"/>
</dbReference>
<dbReference type="AlphaFoldDB" id="A0A2H0N4M8"/>
<dbReference type="InterPro" id="IPR027381">
    <property type="entry name" value="LytR/CpsA/Psr_C"/>
</dbReference>
<keyword evidence="2" id="KW-0472">Membrane</keyword>
<evidence type="ECO:0000259" key="4">
    <source>
        <dbReference type="Pfam" id="PF13399"/>
    </source>
</evidence>
<dbReference type="PANTHER" id="PTHR33392">
    <property type="entry name" value="POLYISOPRENYL-TEICHOIC ACID--PEPTIDOGLYCAN TEICHOIC ACID TRANSFERASE TAGU"/>
    <property type="match status" value="1"/>
</dbReference>
<gene>
    <name evidence="5" type="ORF">COV59_04260</name>
</gene>
<evidence type="ECO:0000256" key="2">
    <source>
        <dbReference type="SAM" id="Phobius"/>
    </source>
</evidence>
<dbReference type="Pfam" id="PF03816">
    <property type="entry name" value="LytR_cpsA_psr"/>
    <property type="match status" value="1"/>
</dbReference>
<proteinExistence type="inferred from homology"/>
<reference evidence="5 6" key="1">
    <citation type="submission" date="2017-09" db="EMBL/GenBank/DDBJ databases">
        <title>Depth-based differentiation of microbial function through sediment-hosted aquifers and enrichment of novel symbionts in the deep terrestrial subsurface.</title>
        <authorList>
            <person name="Probst A.J."/>
            <person name="Ladd B."/>
            <person name="Jarett J.K."/>
            <person name="Geller-Mcgrath D.E."/>
            <person name="Sieber C.M."/>
            <person name="Emerson J.B."/>
            <person name="Anantharaman K."/>
            <person name="Thomas B.C."/>
            <person name="Malmstrom R."/>
            <person name="Stieglmeier M."/>
            <person name="Klingl A."/>
            <person name="Woyke T."/>
            <person name="Ryan C.M."/>
            <person name="Banfield J.F."/>
        </authorList>
    </citation>
    <scope>NUCLEOTIDE SEQUENCE [LARGE SCALE GENOMIC DNA]</scope>
    <source>
        <strain evidence="5">CG11_big_fil_rev_8_21_14_0_20_39_34</strain>
    </source>
</reference>
<dbReference type="InterPro" id="IPR004474">
    <property type="entry name" value="LytR_CpsA_psr"/>
</dbReference>
<evidence type="ECO:0008006" key="7">
    <source>
        <dbReference type="Google" id="ProtNLM"/>
    </source>
</evidence>
<sequence>MEQRKVNFLPNDSEGQSWKIQKSQHRKNRFWIISIIVVFLLGGCLTYGLMPASNPGDTPESYDPITLEPVEPQGFFQRLKHLVFNKEAKLAGEKKDRINILLLGMGGLGHDGPYLTDTLMVASIKPSTNEVALISIPRDLAVNIPGYGIRKINNVNAFGETKKKNFGPAFVSDVFKKTFDLDIHYYLRVDFKAFTQIIDDIGGVKVDVEKSFVDQQYPAPNDAYQVIKFDKGIQTMDGDTALKFARSRHGNNGEGSDFARARRQQKVLLAVKEKLISFKTLINPIRINNILNTLQENISTNMSFSDIIGFLKMSKDFDSNNISTLVLDNGVNGYLKNTFSENGAYLLEPVSGNYDDIKDAMKNIFDKDFQSQIRNFSIGETVPAQDKPDVDTAKIEIQNGTWRAGLAARVKKTLNDKNIDVTILGNTQERPYMQSGIYDLSSGEFSSTVEDIADTLHIPIKKSPPENETYDSKTQIYIILGEDFQET</sequence>